<feature type="domain" description="Core-binding (CB)" evidence="7">
    <location>
        <begin position="224"/>
        <end position="324"/>
    </location>
</feature>
<dbReference type="InterPro" id="IPR050090">
    <property type="entry name" value="Tyrosine_recombinase_XerCD"/>
</dbReference>
<dbReference type="GO" id="GO:0015074">
    <property type="term" value="P:DNA integration"/>
    <property type="evidence" value="ECO:0007669"/>
    <property type="project" value="UniProtKB-KW"/>
</dbReference>
<dbReference type="PANTHER" id="PTHR30349:SF41">
    <property type="entry name" value="INTEGRASE_RECOMBINASE PROTEIN MJ0367-RELATED"/>
    <property type="match status" value="1"/>
</dbReference>
<dbReference type="AlphaFoldDB" id="A0A6N6VH63"/>
<evidence type="ECO:0000256" key="5">
    <source>
        <dbReference type="PROSITE-ProRule" id="PRU01248"/>
    </source>
</evidence>
<dbReference type="InterPro" id="IPR011010">
    <property type="entry name" value="DNA_brk_join_enz"/>
</dbReference>
<keyword evidence="9" id="KW-1185">Reference proteome</keyword>
<comment type="similarity">
    <text evidence="1">Belongs to the 'phage' integrase family.</text>
</comment>
<evidence type="ECO:0000259" key="6">
    <source>
        <dbReference type="PROSITE" id="PS51898"/>
    </source>
</evidence>
<keyword evidence="3 5" id="KW-0238">DNA-binding</keyword>
<comment type="caution">
    <text evidence="8">The sequence shown here is derived from an EMBL/GenBank/DDBJ whole genome shotgun (WGS) entry which is preliminary data.</text>
</comment>
<dbReference type="InterPro" id="IPR046668">
    <property type="entry name" value="DUF6538"/>
</dbReference>
<dbReference type="EMBL" id="WESC01000006">
    <property type="protein sequence ID" value="KAB7740378.1"/>
    <property type="molecule type" value="Genomic_DNA"/>
</dbReference>
<proteinExistence type="inferred from homology"/>
<name>A0A6N6VH63_9HYPH</name>
<dbReference type="RefSeq" id="WP_152215744.1">
    <property type="nucleotide sequence ID" value="NZ_WESC01000006.1"/>
</dbReference>
<dbReference type="PANTHER" id="PTHR30349">
    <property type="entry name" value="PHAGE INTEGRASE-RELATED"/>
    <property type="match status" value="1"/>
</dbReference>
<evidence type="ECO:0000256" key="2">
    <source>
        <dbReference type="ARBA" id="ARBA00022908"/>
    </source>
</evidence>
<dbReference type="Pfam" id="PF20172">
    <property type="entry name" value="DUF6538"/>
    <property type="match status" value="1"/>
</dbReference>
<keyword evidence="4" id="KW-0233">DNA recombination</keyword>
<evidence type="ECO:0000256" key="1">
    <source>
        <dbReference type="ARBA" id="ARBA00008857"/>
    </source>
</evidence>
<dbReference type="Gene3D" id="1.10.443.10">
    <property type="entry name" value="Intergrase catalytic core"/>
    <property type="match status" value="1"/>
</dbReference>
<dbReference type="InterPro" id="IPR002104">
    <property type="entry name" value="Integrase_catalytic"/>
</dbReference>
<dbReference type="InterPro" id="IPR013762">
    <property type="entry name" value="Integrase-like_cat_sf"/>
</dbReference>
<dbReference type="Gene3D" id="1.10.150.130">
    <property type="match status" value="1"/>
</dbReference>
<dbReference type="PROSITE" id="PS51898">
    <property type="entry name" value="TYR_RECOMBINASE"/>
    <property type="match status" value="1"/>
</dbReference>
<evidence type="ECO:0000256" key="4">
    <source>
        <dbReference type="ARBA" id="ARBA00023172"/>
    </source>
</evidence>
<keyword evidence="2" id="KW-0229">DNA integration</keyword>
<feature type="domain" description="Tyr recombinase" evidence="6">
    <location>
        <begin position="363"/>
        <end position="551"/>
    </location>
</feature>
<evidence type="ECO:0000313" key="8">
    <source>
        <dbReference type="EMBL" id="KAB7740378.1"/>
    </source>
</evidence>
<gene>
    <name evidence="8" type="ORF">F2P47_07550</name>
</gene>
<dbReference type="GO" id="GO:0006310">
    <property type="term" value="P:DNA recombination"/>
    <property type="evidence" value="ECO:0007669"/>
    <property type="project" value="UniProtKB-KW"/>
</dbReference>
<dbReference type="GO" id="GO:0003677">
    <property type="term" value="F:DNA binding"/>
    <property type="evidence" value="ECO:0007669"/>
    <property type="project" value="UniProtKB-UniRule"/>
</dbReference>
<reference evidence="8 9" key="1">
    <citation type="submission" date="2019-09" db="EMBL/GenBank/DDBJ databases">
        <title>Parvibaculum sedimenti sp. nov., isolated from sediment.</title>
        <authorList>
            <person name="Wang Y."/>
        </authorList>
    </citation>
    <scope>NUCLEOTIDE SEQUENCE [LARGE SCALE GENOMIC DNA]</scope>
    <source>
        <strain evidence="8 9">HXT-9</strain>
    </source>
</reference>
<dbReference type="InterPro" id="IPR010998">
    <property type="entry name" value="Integrase_recombinase_N"/>
</dbReference>
<dbReference type="SUPFAM" id="SSF56349">
    <property type="entry name" value="DNA breaking-rejoining enzymes"/>
    <property type="match status" value="1"/>
</dbReference>
<accession>A0A6N6VH63</accession>
<dbReference type="CDD" id="cd01184">
    <property type="entry name" value="INT_C_like_1"/>
    <property type="match status" value="1"/>
</dbReference>
<dbReference type="PROSITE" id="PS51900">
    <property type="entry name" value="CB"/>
    <property type="match status" value="1"/>
</dbReference>
<sequence length="564" mass="62663">MPPKPTREPSYLKQRGNQWWFQIGVPKDVRAAFGKALVAVPLGTTDKREARGLASVEVVRVREVFARLRGKVSLTSADIEGAARDAYQSQLAIYAGLGQNPSDEDDDIDTAISLYGDALRDRRYALVAGEAAEVIGSRGATVAVGSPIYNALCAALCLAHLEAFNGRRAFLKGQAFTPRANFTRTELDPLTLQPVIASRQQKVKAGASGKDGRFSTVASRYVDASMRDATVAWSQQTKAQYEATFRLFEDYVEDCPLASVTREDAASFLDAIATLNPSYGRGRGAKQMSFSELLQKFKSNDGGLGNKTLNRHLTALNGLWKWARTNGVVTSDNPFSGLMRRVSKNDGWVPFNLEELNALFGSTLYKEATLEERLRPKVHTMKQALLWAPIISLYCGLRSNEICQLRPGDVAKEDGVWRFNVSEEGENQELKTDASVRKVPVHSKLIECGFLKYLKHVERETLLFPGLKSGGRDKKYNTQFVQRFFDLRMDAGITRDKVVFHSFRKNVGTALERARVPESEAVQILGHEKLSMSYSIYSIGLTLPQLSDVVEKIAYPKLNLRHLA</sequence>
<dbReference type="Pfam" id="PF00589">
    <property type="entry name" value="Phage_integrase"/>
    <property type="match status" value="1"/>
</dbReference>
<organism evidence="8 9">
    <name type="scientific">Parvibaculum sedimenti</name>
    <dbReference type="NCBI Taxonomy" id="2608632"/>
    <lineage>
        <taxon>Bacteria</taxon>
        <taxon>Pseudomonadati</taxon>
        <taxon>Pseudomonadota</taxon>
        <taxon>Alphaproteobacteria</taxon>
        <taxon>Hyphomicrobiales</taxon>
        <taxon>Parvibaculaceae</taxon>
        <taxon>Parvibaculum</taxon>
    </lineage>
</organism>
<dbReference type="InterPro" id="IPR044068">
    <property type="entry name" value="CB"/>
</dbReference>
<protein>
    <submittedName>
        <fullName evidence="8">Tyrosine-type recombinase/integrase</fullName>
    </submittedName>
</protein>
<evidence type="ECO:0000313" key="9">
    <source>
        <dbReference type="Proteomes" id="UP000468901"/>
    </source>
</evidence>
<dbReference type="Proteomes" id="UP000468901">
    <property type="component" value="Unassembled WGS sequence"/>
</dbReference>
<evidence type="ECO:0000256" key="3">
    <source>
        <dbReference type="ARBA" id="ARBA00023125"/>
    </source>
</evidence>
<evidence type="ECO:0000259" key="7">
    <source>
        <dbReference type="PROSITE" id="PS51900"/>
    </source>
</evidence>